<gene>
    <name evidence="7" type="ORF">KCU98_g22125</name>
</gene>
<feature type="non-terminal residue" evidence="7">
    <location>
        <position position="1"/>
    </location>
</feature>
<dbReference type="AlphaFoldDB" id="A0A9P8F1E3"/>
<dbReference type="EMBL" id="JAHFXS010008273">
    <property type="protein sequence ID" value="KAG9921572.1"/>
    <property type="molecule type" value="Genomic_DNA"/>
</dbReference>
<feature type="domain" description="NUA/TPR/MLP1-2-like" evidence="6">
    <location>
        <begin position="3"/>
        <end position="51"/>
    </location>
</feature>
<feature type="compositionally biased region" description="Basic and acidic residues" evidence="5">
    <location>
        <begin position="133"/>
        <end position="146"/>
    </location>
</feature>
<evidence type="ECO:0000256" key="5">
    <source>
        <dbReference type="SAM" id="MobiDB-lite"/>
    </source>
</evidence>
<evidence type="ECO:0000259" key="6">
    <source>
        <dbReference type="Pfam" id="PF25785"/>
    </source>
</evidence>
<reference evidence="7" key="1">
    <citation type="journal article" date="2021" name="J Fungi (Basel)">
        <title>Virulence traits and population genomics of the black yeast Aureobasidium melanogenum.</title>
        <authorList>
            <person name="Cernosa A."/>
            <person name="Sun X."/>
            <person name="Gostincar C."/>
            <person name="Fang C."/>
            <person name="Gunde-Cimerman N."/>
            <person name="Song Z."/>
        </authorList>
    </citation>
    <scope>NUCLEOTIDE SEQUENCE</scope>
    <source>
        <strain evidence="7">EXF-9298</strain>
    </source>
</reference>
<evidence type="ECO:0000313" key="7">
    <source>
        <dbReference type="EMBL" id="KAG9921572.1"/>
    </source>
</evidence>
<dbReference type="Proteomes" id="UP000729357">
    <property type="component" value="Unassembled WGS sequence"/>
</dbReference>
<dbReference type="Pfam" id="PF25785">
    <property type="entry name" value="TPR"/>
    <property type="match status" value="1"/>
</dbReference>
<dbReference type="InterPro" id="IPR057974">
    <property type="entry name" value="NUA/TPR/MLP1-2-like_dom"/>
</dbReference>
<dbReference type="PANTHER" id="PTHR18898">
    <property type="entry name" value="NUCLEOPROTEIN TPR-RELATED"/>
    <property type="match status" value="1"/>
</dbReference>
<feature type="coiled-coil region" evidence="4">
    <location>
        <begin position="26"/>
        <end position="93"/>
    </location>
</feature>
<sequence>DDQSSAADETSAGALISQRLLLFRNVQELQEQNVQLLKLNRGLADRMEGEAAKAKQSETEQALQELDELRDRVQRHQDEIKSMTTQCESIMRERDMFRRMLSHRGQLPAGTDLQAAFGRSMGPVPSTPPPGGRPRDVEETPRSKELSDYSKLLKEMQTHFDAYRQEAATDHSTLKQQVDRLAREKSELQGEVARTGGQITLAHERYEMLQANYDMLKSENSELQKRSQSLAEVAAKQDLRTQQVAEELVEARTLADSMRNDAANLKAERELWKKIETRMTEDNHSLMNERSRLNKMIADLQTLQNERELAESETRRRLQTRIETLEADIDATKKKLETEVE</sequence>
<protein>
    <recommendedName>
        <fullName evidence="6">NUA/TPR/MLP1-2-like domain-containing protein</fullName>
    </recommendedName>
</protein>
<dbReference type="GO" id="GO:0005643">
    <property type="term" value="C:nuclear pore"/>
    <property type="evidence" value="ECO:0007669"/>
    <property type="project" value="TreeGrafter"/>
</dbReference>
<keyword evidence="2 4" id="KW-0175">Coiled coil</keyword>
<comment type="subcellular location">
    <subcellularLocation>
        <location evidence="1">Nucleus</location>
    </subcellularLocation>
</comment>
<evidence type="ECO:0000313" key="8">
    <source>
        <dbReference type="Proteomes" id="UP000729357"/>
    </source>
</evidence>
<accession>A0A9P8F1E3</accession>
<dbReference type="GO" id="GO:0006406">
    <property type="term" value="P:mRNA export from nucleus"/>
    <property type="evidence" value="ECO:0007669"/>
    <property type="project" value="TreeGrafter"/>
</dbReference>
<feature type="region of interest" description="Disordered" evidence="5">
    <location>
        <begin position="116"/>
        <end position="146"/>
    </location>
</feature>
<proteinExistence type="predicted"/>
<evidence type="ECO:0000256" key="1">
    <source>
        <dbReference type="ARBA" id="ARBA00004123"/>
    </source>
</evidence>
<feature type="non-terminal residue" evidence="7">
    <location>
        <position position="341"/>
    </location>
</feature>
<comment type="caution">
    <text evidence="7">The sequence shown here is derived from an EMBL/GenBank/DDBJ whole genome shotgun (WGS) entry which is preliminary data.</text>
</comment>
<evidence type="ECO:0000256" key="3">
    <source>
        <dbReference type="ARBA" id="ARBA00023242"/>
    </source>
</evidence>
<name>A0A9P8F1E3_AURME</name>
<dbReference type="PANTHER" id="PTHR18898:SF2">
    <property type="entry name" value="NUCLEOPROTEIN TPR"/>
    <property type="match status" value="1"/>
</dbReference>
<dbReference type="GO" id="GO:0017056">
    <property type="term" value="F:structural constituent of nuclear pore"/>
    <property type="evidence" value="ECO:0007669"/>
    <property type="project" value="TreeGrafter"/>
</dbReference>
<evidence type="ECO:0000256" key="2">
    <source>
        <dbReference type="ARBA" id="ARBA00023054"/>
    </source>
</evidence>
<reference evidence="7" key="2">
    <citation type="submission" date="2021-08" db="EMBL/GenBank/DDBJ databases">
        <authorList>
            <person name="Gostincar C."/>
            <person name="Sun X."/>
            <person name="Song Z."/>
            <person name="Gunde-Cimerman N."/>
        </authorList>
    </citation>
    <scope>NUCLEOTIDE SEQUENCE</scope>
    <source>
        <strain evidence="7">EXF-9298</strain>
    </source>
</reference>
<keyword evidence="8" id="KW-1185">Reference proteome</keyword>
<organism evidence="7 8">
    <name type="scientific">Aureobasidium melanogenum</name>
    <name type="common">Aureobasidium pullulans var. melanogenum</name>
    <dbReference type="NCBI Taxonomy" id="46634"/>
    <lineage>
        <taxon>Eukaryota</taxon>
        <taxon>Fungi</taxon>
        <taxon>Dikarya</taxon>
        <taxon>Ascomycota</taxon>
        <taxon>Pezizomycotina</taxon>
        <taxon>Dothideomycetes</taxon>
        <taxon>Dothideomycetidae</taxon>
        <taxon>Dothideales</taxon>
        <taxon>Saccotheciaceae</taxon>
        <taxon>Aureobasidium</taxon>
    </lineage>
</organism>
<evidence type="ECO:0000256" key="4">
    <source>
        <dbReference type="SAM" id="Coils"/>
    </source>
</evidence>
<keyword evidence="3" id="KW-0539">Nucleus</keyword>
<feature type="coiled-coil region" evidence="4">
    <location>
        <begin position="164"/>
        <end position="335"/>
    </location>
</feature>